<protein>
    <submittedName>
        <fullName evidence="3">Uncharacterized protein</fullName>
    </submittedName>
</protein>
<dbReference type="EMBL" id="JAGDFM010000048">
    <property type="protein sequence ID" value="KAG7389158.1"/>
    <property type="molecule type" value="Genomic_DNA"/>
</dbReference>
<feature type="compositionally biased region" description="Low complexity" evidence="2">
    <location>
        <begin position="21"/>
        <end position="30"/>
    </location>
</feature>
<keyword evidence="1" id="KW-0175">Coiled coil</keyword>
<evidence type="ECO:0000313" key="3">
    <source>
        <dbReference type="EMBL" id="KAG7389158.1"/>
    </source>
</evidence>
<evidence type="ECO:0000313" key="4">
    <source>
        <dbReference type="Proteomes" id="UP000694044"/>
    </source>
</evidence>
<dbReference type="OrthoDB" id="123297at2759"/>
<name>A0A8T1W8V8_9STRA</name>
<comment type="caution">
    <text evidence="3">The sequence shown here is derived from an EMBL/GenBank/DDBJ whole genome shotgun (WGS) entry which is preliminary data.</text>
</comment>
<feature type="coiled-coil region" evidence="1">
    <location>
        <begin position="164"/>
        <end position="230"/>
    </location>
</feature>
<evidence type="ECO:0000256" key="2">
    <source>
        <dbReference type="SAM" id="MobiDB-lite"/>
    </source>
</evidence>
<reference evidence="3" key="1">
    <citation type="submission" date="2021-02" db="EMBL/GenBank/DDBJ databases">
        <authorList>
            <person name="Palmer J.M."/>
        </authorList>
    </citation>
    <scope>NUCLEOTIDE SEQUENCE</scope>
    <source>
        <strain evidence="3">SCRP734</strain>
    </source>
</reference>
<keyword evidence="4" id="KW-1185">Reference proteome</keyword>
<dbReference type="Proteomes" id="UP000694044">
    <property type="component" value="Unassembled WGS sequence"/>
</dbReference>
<dbReference type="AlphaFoldDB" id="A0A8T1W8V8"/>
<evidence type="ECO:0000256" key="1">
    <source>
        <dbReference type="SAM" id="Coils"/>
    </source>
</evidence>
<accession>A0A8T1W8V8</accession>
<gene>
    <name evidence="3" type="ORF">PHYPSEUDO_010960</name>
</gene>
<feature type="region of interest" description="Disordered" evidence="2">
    <location>
        <begin position="1"/>
        <end position="30"/>
    </location>
</feature>
<proteinExistence type="predicted"/>
<sequence length="341" mass="38499">MATPIKPDNKLEVSYTPETMSSKSTSSSPECSVSGEFLEFEGTTTFAAPPSPTYRYSMSLKSGKLRIWLEDCESKKQWCTTKLSLEDYVDATNAIPNATPTDYVEYFHELLDDVRDDAAHIPITFQRHKGKVFRLEVTVKIQVLRQSRLATYIIDMEPISLERIDVLESKMRDLQEEVEHLREEGDEVIVNQSRGLHDLKVEVKLQQEDLDKREGEIVELQKELEELRVAHDSSTTVQMLATTRQGEWILWGNASSVRMLIPGTYEVTVIVNYQTNSANATIQLVKGNKVIQSVYCGVDQGYCNSTSLVCITAVEKNDQFLVKCPVGLTGTSYLTLIRIGK</sequence>
<organism evidence="3 4">
    <name type="scientific">Phytophthora pseudosyringae</name>
    <dbReference type="NCBI Taxonomy" id="221518"/>
    <lineage>
        <taxon>Eukaryota</taxon>
        <taxon>Sar</taxon>
        <taxon>Stramenopiles</taxon>
        <taxon>Oomycota</taxon>
        <taxon>Peronosporomycetes</taxon>
        <taxon>Peronosporales</taxon>
        <taxon>Peronosporaceae</taxon>
        <taxon>Phytophthora</taxon>
    </lineage>
</organism>